<dbReference type="EMBL" id="MU003694">
    <property type="protein sequence ID" value="KAF2814770.1"/>
    <property type="molecule type" value="Genomic_DNA"/>
</dbReference>
<evidence type="ECO:0000256" key="1">
    <source>
        <dbReference type="SAM" id="MobiDB-lite"/>
    </source>
</evidence>
<reference evidence="4" key="3">
    <citation type="submission" date="2025-04" db="UniProtKB">
        <authorList>
            <consortium name="RefSeq"/>
        </authorList>
    </citation>
    <scope>IDENTIFICATION</scope>
    <source>
        <strain evidence="4">CBS 304.34</strain>
    </source>
</reference>
<dbReference type="GeneID" id="54453971"/>
<dbReference type="RefSeq" id="XP_033581734.1">
    <property type="nucleotide sequence ID" value="XM_033713078.1"/>
</dbReference>
<organism evidence="2">
    <name type="scientific">Mytilinidion resinicola</name>
    <dbReference type="NCBI Taxonomy" id="574789"/>
    <lineage>
        <taxon>Eukaryota</taxon>
        <taxon>Fungi</taxon>
        <taxon>Dikarya</taxon>
        <taxon>Ascomycota</taxon>
        <taxon>Pezizomycotina</taxon>
        <taxon>Dothideomycetes</taxon>
        <taxon>Pleosporomycetidae</taxon>
        <taxon>Mytilinidiales</taxon>
        <taxon>Mytilinidiaceae</taxon>
        <taxon>Mytilinidion</taxon>
    </lineage>
</organism>
<feature type="compositionally biased region" description="Basic residues" evidence="1">
    <location>
        <begin position="22"/>
        <end position="31"/>
    </location>
</feature>
<name>A0A6A6Z166_9PEZI</name>
<accession>A0A6A6Z166</accession>
<keyword evidence="3" id="KW-1185">Reference proteome</keyword>
<proteinExistence type="predicted"/>
<feature type="region of interest" description="Disordered" evidence="1">
    <location>
        <begin position="1"/>
        <end position="31"/>
    </location>
</feature>
<evidence type="ECO:0000313" key="2">
    <source>
        <dbReference type="EMBL" id="KAF2814770.1"/>
    </source>
</evidence>
<dbReference type="Proteomes" id="UP000504636">
    <property type="component" value="Unplaced"/>
</dbReference>
<gene>
    <name evidence="2 4" type="ORF">BDZ99DRAFT_184410</name>
</gene>
<reference evidence="2 4" key="1">
    <citation type="journal article" date="2020" name="Stud. Mycol.">
        <title>101 Dothideomycetes genomes: a test case for predicting lifestyles and emergence of pathogens.</title>
        <authorList>
            <person name="Haridas S."/>
            <person name="Albert R."/>
            <person name="Binder M."/>
            <person name="Bloem J."/>
            <person name="Labutti K."/>
            <person name="Salamov A."/>
            <person name="Andreopoulos B."/>
            <person name="Baker S."/>
            <person name="Barry K."/>
            <person name="Bills G."/>
            <person name="Bluhm B."/>
            <person name="Cannon C."/>
            <person name="Castanera R."/>
            <person name="Culley D."/>
            <person name="Daum C."/>
            <person name="Ezra D."/>
            <person name="Gonzalez J."/>
            <person name="Henrissat B."/>
            <person name="Kuo A."/>
            <person name="Liang C."/>
            <person name="Lipzen A."/>
            <person name="Lutzoni F."/>
            <person name="Magnuson J."/>
            <person name="Mondo S."/>
            <person name="Nolan M."/>
            <person name="Ohm R."/>
            <person name="Pangilinan J."/>
            <person name="Park H.-J."/>
            <person name="Ramirez L."/>
            <person name="Alfaro M."/>
            <person name="Sun H."/>
            <person name="Tritt A."/>
            <person name="Yoshinaga Y."/>
            <person name="Zwiers L.-H."/>
            <person name="Turgeon B."/>
            <person name="Goodwin S."/>
            <person name="Spatafora J."/>
            <person name="Crous P."/>
            <person name="Grigoriev I."/>
        </authorList>
    </citation>
    <scope>NUCLEOTIDE SEQUENCE</scope>
    <source>
        <strain evidence="2 4">CBS 304.34</strain>
    </source>
</reference>
<dbReference type="AlphaFoldDB" id="A0A6A6Z166"/>
<reference evidence="4" key="2">
    <citation type="submission" date="2020-04" db="EMBL/GenBank/DDBJ databases">
        <authorList>
            <consortium name="NCBI Genome Project"/>
        </authorList>
    </citation>
    <scope>NUCLEOTIDE SEQUENCE</scope>
    <source>
        <strain evidence="4">CBS 304.34</strain>
    </source>
</reference>
<protein>
    <submittedName>
        <fullName evidence="2 4">Uncharacterized protein</fullName>
    </submittedName>
</protein>
<evidence type="ECO:0000313" key="4">
    <source>
        <dbReference type="RefSeq" id="XP_033581734.1"/>
    </source>
</evidence>
<sequence length="108" mass="12565">MTQTVTAHEQSREARKSLAQSKHSKCRNKRPQIIRNAQPRLSDWWNLPQPPSPFPAIFWQAGCRSHARRSRANRTPLHLIVYPITTTFTLPPGWYSFTSARIKLNDEE</sequence>
<evidence type="ECO:0000313" key="3">
    <source>
        <dbReference type="Proteomes" id="UP000504636"/>
    </source>
</evidence>